<proteinExistence type="predicted"/>
<name>A0A346NLN9_9ALTE</name>
<feature type="transmembrane region" description="Helical" evidence="1">
    <location>
        <begin position="51"/>
        <end position="75"/>
    </location>
</feature>
<dbReference type="AlphaFoldDB" id="A0A346NLN9"/>
<evidence type="ECO:0000256" key="1">
    <source>
        <dbReference type="SAM" id="Phobius"/>
    </source>
</evidence>
<reference evidence="2 3" key="1">
    <citation type="submission" date="2018-08" db="EMBL/GenBank/DDBJ databases">
        <title>Salinimonas sediminis sp. nov., a piezophilic bacterium isolated from a deep-sea sediment sample from the New Britain Trench.</title>
        <authorList>
            <person name="Cao J."/>
        </authorList>
    </citation>
    <scope>NUCLEOTIDE SEQUENCE [LARGE SCALE GENOMIC DNA]</scope>
    <source>
        <strain evidence="2 3">N102</strain>
    </source>
</reference>
<feature type="transmembrane region" description="Helical" evidence="1">
    <location>
        <begin position="12"/>
        <end position="39"/>
    </location>
</feature>
<gene>
    <name evidence="2" type="ORF">D0Y50_08750</name>
</gene>
<dbReference type="EMBL" id="CP031769">
    <property type="protein sequence ID" value="AXR06446.1"/>
    <property type="molecule type" value="Genomic_DNA"/>
</dbReference>
<feature type="transmembrane region" description="Helical" evidence="1">
    <location>
        <begin position="81"/>
        <end position="100"/>
    </location>
</feature>
<evidence type="ECO:0000313" key="2">
    <source>
        <dbReference type="EMBL" id="AXR06446.1"/>
    </source>
</evidence>
<sequence length="179" mass="19918">MSINSVNKLVNFVWFQAIWILAIFTQYDYWWAMLILLAGYFVVTSKPIEDALCMVIVVTLGGITDSVLTLLNVFAFSSFTLLLPIPFWLLALWAGFALTLGNSLNYLQGRPVICAVLGALSGPLSYWAGERFHAVSFGYSLPGTLAVLALVWAALFPLCMYIDEHCRKAMQRKSLSNAH</sequence>
<feature type="transmembrane region" description="Helical" evidence="1">
    <location>
        <begin position="141"/>
        <end position="162"/>
    </location>
</feature>
<feature type="transmembrane region" description="Helical" evidence="1">
    <location>
        <begin position="112"/>
        <end position="129"/>
    </location>
</feature>
<dbReference type="KEGG" id="salm:D0Y50_08750"/>
<dbReference type="InterPro" id="IPR021306">
    <property type="entry name" value="DUF2878"/>
</dbReference>
<accession>A0A346NLN9</accession>
<evidence type="ECO:0000313" key="3">
    <source>
        <dbReference type="Proteomes" id="UP000262073"/>
    </source>
</evidence>
<keyword evidence="1" id="KW-0472">Membrane</keyword>
<keyword evidence="1" id="KW-0812">Transmembrane</keyword>
<keyword evidence="1" id="KW-1133">Transmembrane helix</keyword>
<organism evidence="2 3">
    <name type="scientific">Salinimonas sediminis</name>
    <dbReference type="NCBI Taxonomy" id="2303538"/>
    <lineage>
        <taxon>Bacteria</taxon>
        <taxon>Pseudomonadati</taxon>
        <taxon>Pseudomonadota</taxon>
        <taxon>Gammaproteobacteria</taxon>
        <taxon>Alteromonadales</taxon>
        <taxon>Alteromonadaceae</taxon>
        <taxon>Alteromonas/Salinimonas group</taxon>
        <taxon>Salinimonas</taxon>
    </lineage>
</organism>
<dbReference type="RefSeq" id="WP_117316498.1">
    <property type="nucleotide sequence ID" value="NZ_CP031769.1"/>
</dbReference>
<dbReference type="OrthoDB" id="6522758at2"/>
<dbReference type="Pfam" id="PF11086">
    <property type="entry name" value="DUF2878"/>
    <property type="match status" value="1"/>
</dbReference>
<keyword evidence="3" id="KW-1185">Reference proteome</keyword>
<dbReference type="Proteomes" id="UP000262073">
    <property type="component" value="Chromosome"/>
</dbReference>
<protein>
    <submittedName>
        <fullName evidence="2">DUF2878 domain-containing protein</fullName>
    </submittedName>
</protein>